<keyword evidence="2 6" id="KW-0418">Kinase</keyword>
<feature type="transmembrane region" description="Helical" evidence="4">
    <location>
        <begin position="226"/>
        <end position="248"/>
    </location>
</feature>
<dbReference type="Pfam" id="PF02518">
    <property type="entry name" value="HATPase_c"/>
    <property type="match status" value="1"/>
</dbReference>
<evidence type="ECO:0000256" key="3">
    <source>
        <dbReference type="ARBA" id="ARBA00023012"/>
    </source>
</evidence>
<feature type="transmembrane region" description="Helical" evidence="4">
    <location>
        <begin position="145"/>
        <end position="169"/>
    </location>
</feature>
<dbReference type="Gene3D" id="3.30.565.10">
    <property type="entry name" value="Histidine kinase-like ATPase, C-terminal domain"/>
    <property type="match status" value="1"/>
</dbReference>
<feature type="transmembrane region" description="Helical" evidence="4">
    <location>
        <begin position="316"/>
        <end position="332"/>
    </location>
</feature>
<sequence>MFRSPPRPHTGPATVVAVLTVVTALTSTWLDLSSGATARPEPLDWAIWSSTVPALALAAAGYVLSTRLPRHLMTWLLLGSGAVAAANGLGAAYAVWSLEAHGGTLPLTAAALFVGARLGPLLNLVTPLVLLYFPDGRLPGRGWRVPAGLTLAAAGLSVAVFMTMPWRLLSEQGTAWPGVDLPLPDLPDSLWLGVMPAVPVLLAAGTALPVVAFVSRFRGSTGVLRAQLRWMALAAVINGLLILLPLAWDGLPQDLTFVLSLAAIAAAVLIAVGRYRLYDIDPLLGWTLLYGGLALVVVAIDVPIFVVLGALIDEPAAAVLAAVAVAVIYTPVRERARRWVNRVVTGRAEPYEVVSALARRLEEATSPDGPLHETARAVSLAYGSSYARVELDTADGTTLAAECGVPRDDAVVLPITYRGESIGRLSLVPRGRLAEADQRLLADVVRQTAAAVRAIALTEELQSSRTRLVSGVAEERRRLRRDLHDGLGPSLAAAALKVEAASNLLGRDPATARDVLGQVRSDLGSVIDDVRRLVHDLRPPALDRWGLVEAVRQEAARFGDGGLEVRVHARGEAAGLPAAAEVAAYRIVCEALVNVVRHANASTCEVHLAMTGMRLEVEVIDDGRGITPGSAPGVGLIAMRERARELGGDCVIARRADGGTRVHATLPLGVTV</sequence>
<feature type="transmembrane region" description="Helical" evidence="4">
    <location>
        <begin position="76"/>
        <end position="96"/>
    </location>
</feature>
<accession>A0A7W0HTQ6</accession>
<comment type="caution">
    <text evidence="6">The sequence shown here is derived from an EMBL/GenBank/DDBJ whole genome shotgun (WGS) entry which is preliminary data.</text>
</comment>
<keyword evidence="4" id="KW-1133">Transmembrane helix</keyword>
<dbReference type="Proteomes" id="UP000530928">
    <property type="component" value="Unassembled WGS sequence"/>
</dbReference>
<evidence type="ECO:0000256" key="4">
    <source>
        <dbReference type="SAM" id="Phobius"/>
    </source>
</evidence>
<organism evidence="6 7">
    <name type="scientific">Nonomuraea soli</name>
    <dbReference type="NCBI Taxonomy" id="1032476"/>
    <lineage>
        <taxon>Bacteria</taxon>
        <taxon>Bacillati</taxon>
        <taxon>Actinomycetota</taxon>
        <taxon>Actinomycetes</taxon>
        <taxon>Streptosporangiales</taxon>
        <taxon>Streptosporangiaceae</taxon>
        <taxon>Nonomuraea</taxon>
    </lineage>
</organism>
<dbReference type="InterPro" id="IPR011712">
    <property type="entry name" value="Sig_transdc_His_kin_sub3_dim/P"/>
</dbReference>
<dbReference type="Pfam" id="PF07730">
    <property type="entry name" value="HisKA_3"/>
    <property type="match status" value="1"/>
</dbReference>
<evidence type="ECO:0000259" key="5">
    <source>
        <dbReference type="SMART" id="SM00387"/>
    </source>
</evidence>
<dbReference type="InterPro" id="IPR003594">
    <property type="entry name" value="HATPase_dom"/>
</dbReference>
<feature type="transmembrane region" description="Helical" evidence="4">
    <location>
        <begin position="287"/>
        <end position="310"/>
    </location>
</feature>
<feature type="transmembrane region" description="Helical" evidence="4">
    <location>
        <begin position="108"/>
        <end position="133"/>
    </location>
</feature>
<evidence type="ECO:0000313" key="6">
    <source>
        <dbReference type="EMBL" id="MBA2895285.1"/>
    </source>
</evidence>
<dbReference type="InterPro" id="IPR050482">
    <property type="entry name" value="Sensor_HK_TwoCompSys"/>
</dbReference>
<keyword evidence="4" id="KW-0812">Transmembrane</keyword>
<dbReference type="GO" id="GO:0000155">
    <property type="term" value="F:phosphorelay sensor kinase activity"/>
    <property type="evidence" value="ECO:0007669"/>
    <property type="project" value="InterPro"/>
</dbReference>
<dbReference type="AlphaFoldDB" id="A0A7W0HTQ6"/>
<keyword evidence="3" id="KW-0902">Two-component regulatory system</keyword>
<dbReference type="SUPFAM" id="SSF55874">
    <property type="entry name" value="ATPase domain of HSP90 chaperone/DNA topoisomerase II/histidine kinase"/>
    <property type="match status" value="1"/>
</dbReference>
<dbReference type="GO" id="GO:0046983">
    <property type="term" value="F:protein dimerization activity"/>
    <property type="evidence" value="ECO:0007669"/>
    <property type="project" value="InterPro"/>
</dbReference>
<dbReference type="Gene3D" id="1.20.5.1930">
    <property type="match status" value="1"/>
</dbReference>
<reference evidence="6 7" key="1">
    <citation type="submission" date="2020-07" db="EMBL/GenBank/DDBJ databases">
        <title>Genomic Encyclopedia of Type Strains, Phase IV (KMG-IV): sequencing the most valuable type-strain genomes for metagenomic binning, comparative biology and taxonomic classification.</title>
        <authorList>
            <person name="Goeker M."/>
        </authorList>
    </citation>
    <scope>NUCLEOTIDE SEQUENCE [LARGE SCALE GENOMIC DNA]</scope>
    <source>
        <strain evidence="6 7">DSM 45533</strain>
    </source>
</reference>
<keyword evidence="4" id="KW-0472">Membrane</keyword>
<dbReference type="EMBL" id="JACDUR010000007">
    <property type="protein sequence ID" value="MBA2895285.1"/>
    <property type="molecule type" value="Genomic_DNA"/>
</dbReference>
<feature type="domain" description="Histidine kinase/HSP90-like ATPase" evidence="5">
    <location>
        <begin position="579"/>
        <end position="670"/>
    </location>
</feature>
<feature type="transmembrane region" description="Helical" evidence="4">
    <location>
        <begin position="254"/>
        <end position="275"/>
    </location>
</feature>
<gene>
    <name evidence="6" type="ORF">HNR30_006671</name>
</gene>
<evidence type="ECO:0000256" key="1">
    <source>
        <dbReference type="ARBA" id="ARBA00022679"/>
    </source>
</evidence>
<feature type="transmembrane region" description="Helical" evidence="4">
    <location>
        <begin position="189"/>
        <end position="214"/>
    </location>
</feature>
<keyword evidence="7" id="KW-1185">Reference proteome</keyword>
<dbReference type="RefSeq" id="WP_181614054.1">
    <property type="nucleotide sequence ID" value="NZ_BAABAM010000009.1"/>
</dbReference>
<feature type="transmembrane region" description="Helical" evidence="4">
    <location>
        <begin position="12"/>
        <end position="30"/>
    </location>
</feature>
<dbReference type="CDD" id="cd16917">
    <property type="entry name" value="HATPase_UhpB-NarQ-NarX-like"/>
    <property type="match status" value="1"/>
</dbReference>
<evidence type="ECO:0000313" key="7">
    <source>
        <dbReference type="Proteomes" id="UP000530928"/>
    </source>
</evidence>
<feature type="transmembrane region" description="Helical" evidence="4">
    <location>
        <begin position="45"/>
        <end position="64"/>
    </location>
</feature>
<proteinExistence type="predicted"/>
<dbReference type="SMART" id="SM00387">
    <property type="entry name" value="HATPase_c"/>
    <property type="match status" value="1"/>
</dbReference>
<dbReference type="PANTHER" id="PTHR24421">
    <property type="entry name" value="NITRATE/NITRITE SENSOR PROTEIN NARX-RELATED"/>
    <property type="match status" value="1"/>
</dbReference>
<name>A0A7W0HTQ6_9ACTN</name>
<dbReference type="GO" id="GO:0016020">
    <property type="term" value="C:membrane"/>
    <property type="evidence" value="ECO:0007669"/>
    <property type="project" value="InterPro"/>
</dbReference>
<keyword evidence="1" id="KW-0808">Transferase</keyword>
<dbReference type="InterPro" id="IPR036890">
    <property type="entry name" value="HATPase_C_sf"/>
</dbReference>
<evidence type="ECO:0000256" key="2">
    <source>
        <dbReference type="ARBA" id="ARBA00022777"/>
    </source>
</evidence>
<protein>
    <submittedName>
        <fullName evidence="6">Signal transduction histidine kinase</fullName>
    </submittedName>
</protein>